<dbReference type="PIRSF" id="PIRSF018266">
    <property type="entry name" value="FecR"/>
    <property type="match status" value="1"/>
</dbReference>
<dbReference type="RefSeq" id="WP_318349552.1">
    <property type="nucleotide sequence ID" value="NZ_AP018694.1"/>
</dbReference>
<organism evidence="4 5">
    <name type="scientific">Aquipluma nitroreducens</name>
    <dbReference type="NCBI Taxonomy" id="2010828"/>
    <lineage>
        <taxon>Bacteria</taxon>
        <taxon>Pseudomonadati</taxon>
        <taxon>Bacteroidota</taxon>
        <taxon>Bacteroidia</taxon>
        <taxon>Marinilabiliales</taxon>
        <taxon>Prolixibacteraceae</taxon>
        <taxon>Aquipluma</taxon>
    </lineage>
</organism>
<dbReference type="PANTHER" id="PTHR30273:SF2">
    <property type="entry name" value="PROTEIN FECR"/>
    <property type="match status" value="1"/>
</dbReference>
<feature type="domain" description="FecR protein" evidence="2">
    <location>
        <begin position="122"/>
        <end position="216"/>
    </location>
</feature>
<feature type="transmembrane region" description="Helical" evidence="1">
    <location>
        <begin position="88"/>
        <end position="109"/>
    </location>
</feature>
<evidence type="ECO:0000259" key="3">
    <source>
        <dbReference type="Pfam" id="PF16344"/>
    </source>
</evidence>
<evidence type="ECO:0000313" key="4">
    <source>
        <dbReference type="EMBL" id="BBE16479.1"/>
    </source>
</evidence>
<dbReference type="PANTHER" id="PTHR30273">
    <property type="entry name" value="PERIPLASMIC SIGNAL SENSOR AND SIGMA FACTOR ACTIVATOR FECR-RELATED"/>
    <property type="match status" value="1"/>
</dbReference>
<dbReference type="KEGG" id="anf:AQPE_0618"/>
<protein>
    <submittedName>
        <fullName evidence="4">Anti-sigma factor</fullName>
    </submittedName>
</protein>
<dbReference type="EMBL" id="AP018694">
    <property type="protein sequence ID" value="BBE16479.1"/>
    <property type="molecule type" value="Genomic_DNA"/>
</dbReference>
<dbReference type="Pfam" id="PF04773">
    <property type="entry name" value="FecR"/>
    <property type="match status" value="1"/>
</dbReference>
<dbReference type="AlphaFoldDB" id="A0A5K7S4Q1"/>
<proteinExistence type="predicted"/>
<dbReference type="FunFam" id="2.60.120.1440:FF:000001">
    <property type="entry name" value="Putative anti-sigma factor"/>
    <property type="match status" value="1"/>
</dbReference>
<dbReference type="InterPro" id="IPR012373">
    <property type="entry name" value="Ferrdict_sens_TM"/>
</dbReference>
<evidence type="ECO:0000259" key="2">
    <source>
        <dbReference type="Pfam" id="PF04773"/>
    </source>
</evidence>
<dbReference type="InterPro" id="IPR032508">
    <property type="entry name" value="FecR_C"/>
</dbReference>
<accession>A0A5K7S4Q1</accession>
<keyword evidence="5" id="KW-1185">Reference proteome</keyword>
<gene>
    <name evidence="4" type="ORF">AQPE_0618</name>
</gene>
<name>A0A5K7S4Q1_9BACT</name>
<keyword evidence="1" id="KW-1133">Transmembrane helix</keyword>
<dbReference type="Proteomes" id="UP001193389">
    <property type="component" value="Chromosome"/>
</dbReference>
<feature type="domain" description="Protein FecR C-terminal" evidence="3">
    <location>
        <begin position="261"/>
        <end position="329"/>
    </location>
</feature>
<evidence type="ECO:0000313" key="5">
    <source>
        <dbReference type="Proteomes" id="UP001193389"/>
    </source>
</evidence>
<dbReference type="Pfam" id="PF16344">
    <property type="entry name" value="FecR_C"/>
    <property type="match status" value="1"/>
</dbReference>
<dbReference type="InterPro" id="IPR006860">
    <property type="entry name" value="FecR"/>
</dbReference>
<keyword evidence="1" id="KW-0812">Transmembrane</keyword>
<dbReference type="Gene3D" id="3.55.50.30">
    <property type="match status" value="1"/>
</dbReference>
<dbReference type="GO" id="GO:0016989">
    <property type="term" value="F:sigma factor antagonist activity"/>
    <property type="evidence" value="ECO:0007669"/>
    <property type="project" value="TreeGrafter"/>
</dbReference>
<sequence>MQNEYDQIELIIAKSLSGEATPEEANELNHWIGKSPSNKRVFGEAKRIWEKSHPFFSASEIAFDREKIKDQIIQQLSKPEKRVGLSVWIYRVAAILALPVMLGIGWYLGSDRNRVETAMCEVTAPKGQISKCVLADGTQIWLNAGTTIKYDASLKGSFREVKLDGEAYFKVSKNKHKPFLVTTKYAQIKVLGTVFNMKAYSGDSNVETTLEEGSVEFSLNGSSAKPVELKPGEQVVFNSSENKLTLGKVDTYLLTAWKDGKYVFKDADLKTIITELERLYDVRIHLQNDSLMQLHFRGMFEYEQNIFSALETLERTTNLKYRMDGRDIWLQ</sequence>
<keyword evidence="1" id="KW-0472">Membrane</keyword>
<dbReference type="Gene3D" id="2.60.120.1440">
    <property type="match status" value="1"/>
</dbReference>
<evidence type="ECO:0000256" key="1">
    <source>
        <dbReference type="SAM" id="Phobius"/>
    </source>
</evidence>
<reference evidence="4" key="1">
    <citation type="journal article" date="2020" name="Int. J. Syst. Evol. Microbiol.">
        <title>Aquipluma nitroreducens gen. nov. sp. nov., a novel facultatively anaerobic bacterium isolated from a freshwater lake.</title>
        <authorList>
            <person name="Watanabe M."/>
            <person name="Kojima H."/>
            <person name="Fukui M."/>
        </authorList>
    </citation>
    <scope>NUCLEOTIDE SEQUENCE</scope>
    <source>
        <strain evidence="4">MeG22</strain>
    </source>
</reference>